<dbReference type="PANTHER" id="PTHR42711:SF5">
    <property type="entry name" value="ABC TRANSPORTER ATP-BINDING PROTEIN NATA"/>
    <property type="match status" value="1"/>
</dbReference>
<proteinExistence type="inferred from homology"/>
<dbReference type="GO" id="GO:0005524">
    <property type="term" value="F:ATP binding"/>
    <property type="evidence" value="ECO:0007669"/>
    <property type="project" value="UniProtKB-KW"/>
</dbReference>
<dbReference type="InterPro" id="IPR003439">
    <property type="entry name" value="ABC_transporter-like_ATP-bd"/>
</dbReference>
<dbReference type="InterPro" id="IPR027417">
    <property type="entry name" value="P-loop_NTPase"/>
</dbReference>
<evidence type="ECO:0000259" key="7">
    <source>
        <dbReference type="PROSITE" id="PS50893"/>
    </source>
</evidence>
<evidence type="ECO:0000256" key="5">
    <source>
        <dbReference type="ARBA" id="ARBA00022840"/>
    </source>
</evidence>
<dbReference type="EMBL" id="QQAZ01000017">
    <property type="protein sequence ID" value="RDI44419.1"/>
    <property type="molecule type" value="Genomic_DNA"/>
</dbReference>
<dbReference type="GO" id="GO:0046677">
    <property type="term" value="P:response to antibiotic"/>
    <property type="evidence" value="ECO:0007669"/>
    <property type="project" value="UniProtKB-KW"/>
</dbReference>
<dbReference type="Proteomes" id="UP000255355">
    <property type="component" value="Unassembled WGS sequence"/>
</dbReference>
<evidence type="ECO:0000256" key="3">
    <source>
        <dbReference type="ARBA" id="ARBA00022448"/>
    </source>
</evidence>
<dbReference type="SUPFAM" id="SSF52540">
    <property type="entry name" value="P-loop containing nucleoside triphosphate hydrolases"/>
    <property type="match status" value="1"/>
</dbReference>
<dbReference type="InterPro" id="IPR003593">
    <property type="entry name" value="AAA+_ATPase"/>
</dbReference>
<accession>A0A370GMA2</accession>
<keyword evidence="3" id="KW-0813">Transport</keyword>
<comment type="caution">
    <text evidence="8">The sequence shown here is derived from an EMBL/GenBank/DDBJ whole genome shotgun (WGS) entry which is preliminary data.</text>
</comment>
<evidence type="ECO:0000256" key="4">
    <source>
        <dbReference type="ARBA" id="ARBA00022741"/>
    </source>
</evidence>
<keyword evidence="6" id="KW-0046">Antibiotic resistance</keyword>
<evidence type="ECO:0000256" key="2">
    <source>
        <dbReference type="ARBA" id="ARBA00005417"/>
    </source>
</evidence>
<evidence type="ECO:0000313" key="8">
    <source>
        <dbReference type="EMBL" id="RDI44419.1"/>
    </source>
</evidence>
<evidence type="ECO:0000313" key="9">
    <source>
        <dbReference type="Proteomes" id="UP000255355"/>
    </source>
</evidence>
<feature type="domain" description="ABC transporter" evidence="7">
    <location>
        <begin position="5"/>
        <end position="230"/>
    </location>
</feature>
<dbReference type="PROSITE" id="PS00211">
    <property type="entry name" value="ABC_TRANSPORTER_1"/>
    <property type="match status" value="1"/>
</dbReference>
<dbReference type="STRING" id="1210089.GCA_001613165_05350"/>
<gene>
    <name evidence="8" type="ORF">DFR68_11736</name>
</gene>
<dbReference type="GO" id="GO:0005886">
    <property type="term" value="C:plasma membrane"/>
    <property type="evidence" value="ECO:0007669"/>
    <property type="project" value="UniProtKB-SubCell"/>
</dbReference>
<dbReference type="GO" id="GO:0016887">
    <property type="term" value="F:ATP hydrolysis activity"/>
    <property type="evidence" value="ECO:0007669"/>
    <property type="project" value="InterPro"/>
</dbReference>
<dbReference type="Gene3D" id="3.40.50.300">
    <property type="entry name" value="P-loop containing nucleotide triphosphate hydrolases"/>
    <property type="match status" value="1"/>
</dbReference>
<sequence>MNNAIELRDLTKNYGARRGLAGLSLDVRAGEVFGYLGPNGAGKSTTIRLLLDLIRPTSGSATVLGLDPRAEGVELRRRIGYLAGDFVVDGRQRVRECLRFLGDLRGGVPQHRIDDPATRLGLDQTATIKSLSKGNRQKVGLVQAFMHTPELLILDEPTSGLDPLVQQTFMELVSEAAANGQTVFMSSHIMDEVEAVADRIGILRDGELVALDTVADLRAGATRRIEIVFAAPVSADEFRDVAGLVDPALDESGTVLRAGLAGSPDAVIKMAARHTVTALHTTEPHLDEIFHSHYAGAEAAPRPAA</sequence>
<dbReference type="InterPro" id="IPR017871">
    <property type="entry name" value="ABC_transporter-like_CS"/>
</dbReference>
<evidence type="ECO:0000256" key="6">
    <source>
        <dbReference type="ARBA" id="ARBA00023251"/>
    </source>
</evidence>
<reference evidence="8 9" key="1">
    <citation type="submission" date="2018-07" db="EMBL/GenBank/DDBJ databases">
        <title>Genomic Encyclopedia of Type Strains, Phase IV (KMG-IV): sequencing the most valuable type-strain genomes for metagenomic binning, comparative biology and taxonomic classification.</title>
        <authorList>
            <person name="Goeker M."/>
        </authorList>
    </citation>
    <scope>NUCLEOTIDE SEQUENCE [LARGE SCALE GENOMIC DNA]</scope>
    <source>
        <strain evidence="8 9">DSM 44952</strain>
    </source>
</reference>
<keyword evidence="5 8" id="KW-0067">ATP-binding</keyword>
<name>A0A370GMA2_9NOCA</name>
<dbReference type="PROSITE" id="PS50893">
    <property type="entry name" value="ABC_TRANSPORTER_2"/>
    <property type="match status" value="1"/>
</dbReference>
<keyword evidence="9" id="KW-1185">Reference proteome</keyword>
<dbReference type="SMART" id="SM00382">
    <property type="entry name" value="AAA"/>
    <property type="match status" value="1"/>
</dbReference>
<dbReference type="OrthoDB" id="9804819at2"/>
<evidence type="ECO:0000256" key="1">
    <source>
        <dbReference type="ARBA" id="ARBA00004202"/>
    </source>
</evidence>
<comment type="similarity">
    <text evidence="2">Belongs to the ABC transporter superfamily.</text>
</comment>
<dbReference type="CDD" id="cd03230">
    <property type="entry name" value="ABC_DR_subfamily_A"/>
    <property type="match status" value="1"/>
</dbReference>
<dbReference type="RefSeq" id="WP_068025201.1">
    <property type="nucleotide sequence ID" value="NZ_QQAZ01000017.1"/>
</dbReference>
<dbReference type="InterPro" id="IPR050763">
    <property type="entry name" value="ABC_transporter_ATP-binding"/>
</dbReference>
<dbReference type="Pfam" id="PF00005">
    <property type="entry name" value="ABC_tran"/>
    <property type="match status" value="1"/>
</dbReference>
<dbReference type="AlphaFoldDB" id="A0A370GMA2"/>
<organism evidence="8 9">
    <name type="scientific">Nocardia mexicana</name>
    <dbReference type="NCBI Taxonomy" id="279262"/>
    <lineage>
        <taxon>Bacteria</taxon>
        <taxon>Bacillati</taxon>
        <taxon>Actinomycetota</taxon>
        <taxon>Actinomycetes</taxon>
        <taxon>Mycobacteriales</taxon>
        <taxon>Nocardiaceae</taxon>
        <taxon>Nocardia</taxon>
    </lineage>
</organism>
<comment type="subcellular location">
    <subcellularLocation>
        <location evidence="1">Cell membrane</location>
        <topology evidence="1">Peripheral membrane protein</topology>
    </subcellularLocation>
</comment>
<keyword evidence="4" id="KW-0547">Nucleotide-binding</keyword>
<protein>
    <submittedName>
        <fullName evidence="8">ABC-2 type transport system ATP-binding protein</fullName>
    </submittedName>
</protein>
<dbReference type="PANTHER" id="PTHR42711">
    <property type="entry name" value="ABC TRANSPORTER ATP-BINDING PROTEIN"/>
    <property type="match status" value="1"/>
</dbReference>